<dbReference type="SUPFAM" id="SSF74778">
    <property type="entry name" value="Aconitase B, N-terminal domain"/>
    <property type="match status" value="1"/>
</dbReference>
<dbReference type="InterPro" id="IPR050926">
    <property type="entry name" value="Aconitase/IPM_isomerase"/>
</dbReference>
<evidence type="ECO:0000259" key="20">
    <source>
        <dbReference type="Pfam" id="PF06434"/>
    </source>
</evidence>
<dbReference type="FunFam" id="3.30.499.10:FF:000008">
    <property type="entry name" value="Aconitate hydratase B"/>
    <property type="match status" value="1"/>
</dbReference>
<feature type="binding site" evidence="18">
    <location>
        <position position="191"/>
    </location>
    <ligand>
        <name>substrate</name>
    </ligand>
</feature>
<dbReference type="FunFam" id="1.25.40.310:FF:000001">
    <property type="entry name" value="Aconitate hydratase B"/>
    <property type="match status" value="1"/>
</dbReference>
<dbReference type="InterPro" id="IPR001030">
    <property type="entry name" value="Acoase/IPM_deHydtase_lsu_aba"/>
</dbReference>
<evidence type="ECO:0000256" key="15">
    <source>
        <dbReference type="ARBA" id="ARBA00023501"/>
    </source>
</evidence>
<evidence type="ECO:0000256" key="12">
    <source>
        <dbReference type="ARBA" id="ARBA00023004"/>
    </source>
</evidence>
<feature type="binding site" evidence="17">
    <location>
        <position position="769"/>
    </location>
    <ligand>
        <name>[4Fe-4S] cluster</name>
        <dbReference type="ChEBI" id="CHEBI:49883"/>
    </ligand>
</feature>
<dbReference type="InterPro" id="IPR004406">
    <property type="entry name" value="Aconitase_B"/>
</dbReference>
<dbReference type="GO" id="GO:0047456">
    <property type="term" value="F:2-methylisocitrate dehydratase activity"/>
    <property type="evidence" value="ECO:0007669"/>
    <property type="project" value="UniProtKB-EC"/>
</dbReference>
<comment type="catalytic activity">
    <reaction evidence="15 16">
        <text>citrate = D-threo-isocitrate</text>
        <dbReference type="Rhea" id="RHEA:10336"/>
        <dbReference type="ChEBI" id="CHEBI:15562"/>
        <dbReference type="ChEBI" id="CHEBI:16947"/>
        <dbReference type="EC" id="4.2.1.3"/>
    </reaction>
</comment>
<dbReference type="EC" id="4.2.1.99" evidence="6 16"/>
<dbReference type="InterPro" id="IPR015932">
    <property type="entry name" value="Aconitase_dom2"/>
</dbReference>
<dbReference type="PANTHER" id="PTHR43160:SF4">
    <property type="entry name" value="ACONITATE HYDRATASE B"/>
    <property type="match status" value="1"/>
</dbReference>
<evidence type="ECO:0000256" key="11">
    <source>
        <dbReference type="ARBA" id="ARBA00022884"/>
    </source>
</evidence>
<dbReference type="RefSeq" id="WP_306100645.1">
    <property type="nucleotide sequence ID" value="NZ_CP162601.1"/>
</dbReference>
<feature type="binding site" evidence="18">
    <location>
        <position position="796"/>
    </location>
    <ligand>
        <name>substrate</name>
    </ligand>
</feature>
<comment type="catalytic activity">
    <reaction evidence="1 16">
        <text>(2S,3R)-3-hydroxybutane-1,2,3-tricarboxylate = 2-methyl-cis-aconitate + H2O</text>
        <dbReference type="Rhea" id="RHEA:17941"/>
        <dbReference type="ChEBI" id="CHEBI:15377"/>
        <dbReference type="ChEBI" id="CHEBI:57429"/>
        <dbReference type="ChEBI" id="CHEBI:57872"/>
        <dbReference type="EC" id="4.2.1.99"/>
    </reaction>
</comment>
<evidence type="ECO:0000256" key="14">
    <source>
        <dbReference type="ARBA" id="ARBA00023239"/>
    </source>
</evidence>
<dbReference type="FunFam" id="3.20.19.10:FF:000004">
    <property type="entry name" value="Aconitate hydratase B"/>
    <property type="match status" value="1"/>
</dbReference>
<comment type="pathway">
    <text evidence="2 16">Carbohydrate metabolism; tricarboxylic acid cycle; isocitrate from oxaloacetate: step 2/2.</text>
</comment>
<dbReference type="EMBL" id="CP162601">
    <property type="protein sequence ID" value="XDK24710.1"/>
    <property type="molecule type" value="Genomic_DNA"/>
</dbReference>
<evidence type="ECO:0000256" key="6">
    <source>
        <dbReference type="ARBA" id="ARBA00013250"/>
    </source>
</evidence>
<feature type="domain" description="Aconitase/3-isopropylmalate dehydratase large subunit alpha/beta/alpha" evidence="19">
    <location>
        <begin position="472"/>
        <end position="818"/>
    </location>
</feature>
<name>A0AB39HDQ6_9VIBR</name>
<dbReference type="Gene3D" id="3.40.1060.10">
    <property type="entry name" value="Aconitase, Domain 2"/>
    <property type="match status" value="1"/>
</dbReference>
<protein>
    <recommendedName>
        <fullName evidence="7 16">Aconitate hydratase B</fullName>
        <ecNumber evidence="5 16">4.2.1.3</ecNumber>
        <ecNumber evidence="6 16">4.2.1.99</ecNumber>
    </recommendedName>
    <alternativeName>
        <fullName evidence="16">2-methylisocitrate dehydratase</fullName>
    </alternativeName>
</protein>
<evidence type="ECO:0000256" key="10">
    <source>
        <dbReference type="ARBA" id="ARBA00022723"/>
    </source>
</evidence>
<comment type="similarity">
    <text evidence="4 16">Belongs to the aconitase/IPM isomerase family.</text>
</comment>
<evidence type="ECO:0000256" key="9">
    <source>
        <dbReference type="ARBA" id="ARBA00022532"/>
    </source>
</evidence>
<evidence type="ECO:0000259" key="19">
    <source>
        <dbReference type="Pfam" id="PF00330"/>
    </source>
</evidence>
<dbReference type="Gene3D" id="3.20.19.10">
    <property type="entry name" value="Aconitase, domain 4"/>
    <property type="match status" value="1"/>
</dbReference>
<dbReference type="SUPFAM" id="SSF52016">
    <property type="entry name" value="LeuD/IlvD-like"/>
    <property type="match status" value="1"/>
</dbReference>
<dbReference type="Pfam" id="PF11791">
    <property type="entry name" value="Aconitase_B_N"/>
    <property type="match status" value="1"/>
</dbReference>
<evidence type="ECO:0000256" key="13">
    <source>
        <dbReference type="ARBA" id="ARBA00023014"/>
    </source>
</evidence>
<dbReference type="Gene3D" id="1.25.40.310">
    <property type="entry name" value="Aconitate B, HEAT-like domain"/>
    <property type="match status" value="1"/>
</dbReference>
<evidence type="ECO:0000256" key="17">
    <source>
        <dbReference type="PIRSR" id="PIRSR036687-1"/>
    </source>
</evidence>
<dbReference type="GO" id="GO:0003730">
    <property type="term" value="F:mRNA 3'-UTR binding"/>
    <property type="evidence" value="ECO:0007669"/>
    <property type="project" value="UniProtKB-ARBA"/>
</dbReference>
<evidence type="ECO:0000256" key="4">
    <source>
        <dbReference type="ARBA" id="ARBA00007185"/>
    </source>
</evidence>
<feature type="domain" description="Aconitase B swivel" evidence="20">
    <location>
        <begin position="168"/>
        <end position="382"/>
    </location>
</feature>
<dbReference type="Gene3D" id="3.30.499.10">
    <property type="entry name" value="Aconitase, domain 3"/>
    <property type="match status" value="2"/>
</dbReference>
<dbReference type="EC" id="4.2.1.3" evidence="5 16"/>
<proteinExistence type="inferred from homology"/>
<evidence type="ECO:0000259" key="21">
    <source>
        <dbReference type="Pfam" id="PF11791"/>
    </source>
</evidence>
<dbReference type="FunFam" id="3.30.499.10:FF:000001">
    <property type="entry name" value="Aconitate hydratase B"/>
    <property type="match status" value="1"/>
</dbReference>
<dbReference type="CDD" id="cd01581">
    <property type="entry name" value="AcnB"/>
    <property type="match status" value="1"/>
</dbReference>
<sequence length="865" mass="94122">MLEAYRKHVAERASEGIVPKPLDAEQTAALVELLKNPPEGETDVILDLFENRIPPGVDEAAYVKAGFLSALVKEEVSSPLISRERAVELLGTMQGGYNIEPLIQSLDDDALAPIAVKALSKTLLMFDAFYDVEEKAKNGNEYAQSIIQSWADAEWFLNKPKLEEKLTVTVFKVSGETNTDDLSPAPDAWSRPDIPLHALAMLKNEREGITPDEPGNVGPISTIDNLKEKGFPLAYVGDVVGTGSSRKSATNSVLWFMGHDIPYVPNKRGGGVVLGGKIAPIFFNTMEDAGALPIEVDVSKLEMGDVIDIYPYAGKVCRHGTDEVLAEFKLKTEVLLDEVRAGGRIPLIIGRGLTDKARQSLGLESSDVFLKPGDVADNGKGFTLAQKMVGKACGLPGVRPGAYCEPKMTTVGSQDTTGPMTRDELKDLACLGFSADLVMQSFCHTSAYPKPVDVNTHHTLPDFIMNRGGVSLRPGDGIIHSWLNRMLLPDTVGTGGDSHTRFPLGISFPAGSGLVAFAAATGVMPLDMPESILVRFKGKMKPGITLRDLVHAIPYYAIQQGLLTVEKSGKINEFSGRILEIEGLEHLTVEQAFELSDASAERSAAGCTVKLSQASIEEYLNSNIVMLKWMISEGYGDVRTIERRIKAMQEWLDNPELMQADADAEYSHVIDIDLAEIDEPILCAPNDPDDARLLSEVQNTDIDEVFIGSCMTNIGHFRAAGKLLDKYKGQLETRLWIAPPTKMDKDQLVEEGYYGIFGKVGVRIETPGCSLCMGNQARVADKATVMSTSTRNFPNRLGAGANVFLASAELSAVGAILGRIPTPQEYLEFAEQIDATAADTYRYLNFHLMGQYKDKADTVIFQEPA</sequence>
<evidence type="ECO:0000256" key="5">
    <source>
        <dbReference type="ARBA" id="ARBA00012926"/>
    </source>
</evidence>
<dbReference type="GO" id="GO:0005829">
    <property type="term" value="C:cytosol"/>
    <property type="evidence" value="ECO:0007669"/>
    <property type="project" value="InterPro"/>
</dbReference>
<dbReference type="GO" id="GO:0003994">
    <property type="term" value="F:aconitate hydratase activity"/>
    <property type="evidence" value="ECO:0007669"/>
    <property type="project" value="UniProtKB-EC"/>
</dbReference>
<evidence type="ECO:0000256" key="7">
    <source>
        <dbReference type="ARBA" id="ARBA00019379"/>
    </source>
</evidence>
<keyword evidence="11" id="KW-0694">RNA-binding</keyword>
<dbReference type="InterPro" id="IPR018136">
    <property type="entry name" value="Aconitase_4Fe-4S_BS"/>
</dbReference>
<evidence type="ECO:0000256" key="2">
    <source>
        <dbReference type="ARBA" id="ARBA00004717"/>
    </source>
</evidence>
<dbReference type="Pfam" id="PF00330">
    <property type="entry name" value="Aconitase"/>
    <property type="match status" value="1"/>
</dbReference>
<dbReference type="GO" id="GO:0006099">
    <property type="term" value="P:tricarboxylic acid cycle"/>
    <property type="evidence" value="ECO:0007669"/>
    <property type="project" value="UniProtKB-KW"/>
</dbReference>
<dbReference type="InterPro" id="IPR015929">
    <property type="entry name" value="Aconitase_B_swivel"/>
</dbReference>
<evidence type="ECO:0000256" key="16">
    <source>
        <dbReference type="PIRNR" id="PIRNR036687"/>
    </source>
</evidence>
<feature type="binding site" evidence="18">
    <location>
        <begin position="244"/>
        <end position="246"/>
    </location>
    <ligand>
        <name>substrate</name>
    </ligand>
</feature>
<dbReference type="InterPro" id="IPR036288">
    <property type="entry name" value="Aconitase_B_HEAT-like_dom_sf"/>
</dbReference>
<dbReference type="InterPro" id="IPR036008">
    <property type="entry name" value="Aconitase_4Fe-4S_dom"/>
</dbReference>
<evidence type="ECO:0000256" key="1">
    <source>
        <dbReference type="ARBA" id="ARBA00000118"/>
    </source>
</evidence>
<evidence type="ECO:0000256" key="8">
    <source>
        <dbReference type="ARBA" id="ARBA00022485"/>
    </source>
</evidence>
<comment type="cofactor">
    <cofactor evidence="17">
        <name>[4Fe-4S] cluster</name>
        <dbReference type="ChEBI" id="CHEBI:49883"/>
    </cofactor>
    <text evidence="17">Binds 1 [4Fe-4S] cluster per subunit.</text>
</comment>
<keyword evidence="12 17" id="KW-0408">Iron</keyword>
<keyword evidence="10 17" id="KW-0479">Metal-binding</keyword>
<dbReference type="NCBIfam" id="NF006690">
    <property type="entry name" value="PRK09238.1"/>
    <property type="match status" value="1"/>
</dbReference>
<comment type="pathway">
    <text evidence="3">Organic acid metabolism; propanoate degradation.</text>
</comment>
<dbReference type="PANTHER" id="PTHR43160">
    <property type="entry name" value="ACONITATE HYDRATASE B"/>
    <property type="match status" value="1"/>
</dbReference>
<dbReference type="InterPro" id="IPR015931">
    <property type="entry name" value="Acnase/IPM_dHydase_lsu_aba_1/3"/>
</dbReference>
<evidence type="ECO:0000256" key="3">
    <source>
        <dbReference type="ARBA" id="ARBA00005026"/>
    </source>
</evidence>
<dbReference type="KEGG" id="vih:AB0763_10985"/>
<dbReference type="PIRSF" id="PIRSF036687">
    <property type="entry name" value="AcnB"/>
    <property type="match status" value="1"/>
</dbReference>
<dbReference type="InterPro" id="IPR015933">
    <property type="entry name" value="Aconitase_B_HEAT-like_dom"/>
</dbReference>
<gene>
    <name evidence="22" type="primary">acnB</name>
    <name evidence="22" type="ORF">AB0763_10985</name>
</gene>
<feature type="binding site" evidence="18">
    <location>
        <begin position="414"/>
        <end position="416"/>
    </location>
    <ligand>
        <name>substrate</name>
    </ligand>
</feature>
<dbReference type="InterPro" id="IPR015928">
    <property type="entry name" value="Aconitase/3IPM_dehydase_swvl"/>
</dbReference>
<dbReference type="GO" id="GO:0046872">
    <property type="term" value="F:metal ion binding"/>
    <property type="evidence" value="ECO:0007669"/>
    <property type="project" value="UniProtKB-KW"/>
</dbReference>
<reference evidence="22" key="1">
    <citation type="submission" date="2024-07" db="EMBL/GenBank/DDBJ databases">
        <title>Genome Analysis of a Potential Novel Vibrio Species Secreting pH- and Thermo-stable Alginate Lyase and its Application in Producing Alginate Oligosaccharides.</title>
        <authorList>
            <person name="Huang H."/>
            <person name="Bao K."/>
        </authorList>
    </citation>
    <scope>NUCLEOTIDE SEQUENCE</scope>
    <source>
        <strain evidence="22">HB236076</strain>
    </source>
</reference>
<feature type="binding site" evidence="18">
    <location>
        <position position="791"/>
    </location>
    <ligand>
        <name>substrate</name>
    </ligand>
</feature>
<keyword evidence="9 16" id="KW-0816">Tricarboxylic acid cycle</keyword>
<keyword evidence="8 17" id="KW-0004">4Fe-4S</keyword>
<keyword evidence="13 17" id="KW-0411">Iron-sulfur</keyword>
<feature type="binding site" evidence="18">
    <location>
        <position position="498"/>
    </location>
    <ligand>
        <name>substrate</name>
    </ligand>
</feature>
<dbReference type="PROSITE" id="PS01244">
    <property type="entry name" value="ACONITASE_2"/>
    <property type="match status" value="1"/>
</dbReference>
<organism evidence="22">
    <name type="scientific">Vibrio sp. HB236076</name>
    <dbReference type="NCBI Taxonomy" id="3232307"/>
    <lineage>
        <taxon>Bacteria</taxon>
        <taxon>Pseudomonadati</taxon>
        <taxon>Pseudomonadota</taxon>
        <taxon>Gammaproteobacteria</taxon>
        <taxon>Vibrionales</taxon>
        <taxon>Vibrionaceae</taxon>
        <taxon>Vibrio</taxon>
    </lineage>
</organism>
<feature type="domain" description="Aconitase B HEAT-like" evidence="21">
    <location>
        <begin position="4"/>
        <end position="156"/>
    </location>
</feature>
<dbReference type="GO" id="GO:0019629">
    <property type="term" value="P:propionate catabolic process, 2-methylcitrate cycle"/>
    <property type="evidence" value="ECO:0007669"/>
    <property type="project" value="UniProtKB-ARBA"/>
</dbReference>
<dbReference type="CDD" id="cd01576">
    <property type="entry name" value="AcnB_Swivel"/>
    <property type="match status" value="1"/>
</dbReference>
<dbReference type="SUPFAM" id="SSF53732">
    <property type="entry name" value="Aconitase iron-sulfur domain"/>
    <property type="match status" value="1"/>
</dbReference>
<keyword evidence="14 16" id="KW-0456">Lyase</keyword>
<dbReference type="PROSITE" id="PS00450">
    <property type="entry name" value="ACONITASE_1"/>
    <property type="match status" value="1"/>
</dbReference>
<feature type="binding site" evidence="17">
    <location>
        <position position="772"/>
    </location>
    <ligand>
        <name>[4Fe-4S] cluster</name>
        <dbReference type="ChEBI" id="CHEBI:49883"/>
    </ligand>
</feature>
<accession>A0AB39HDQ6</accession>
<dbReference type="NCBIfam" id="TIGR00117">
    <property type="entry name" value="acnB"/>
    <property type="match status" value="1"/>
</dbReference>
<feature type="binding site" evidence="17">
    <location>
        <position position="710"/>
    </location>
    <ligand>
        <name>[4Fe-4S] cluster</name>
        <dbReference type="ChEBI" id="CHEBI:49883"/>
    </ligand>
</feature>
<dbReference type="GO" id="GO:0051539">
    <property type="term" value="F:4 iron, 4 sulfur cluster binding"/>
    <property type="evidence" value="ECO:0007669"/>
    <property type="project" value="UniProtKB-KW"/>
</dbReference>
<evidence type="ECO:0000313" key="22">
    <source>
        <dbReference type="EMBL" id="XDK24710.1"/>
    </source>
</evidence>
<dbReference type="AlphaFoldDB" id="A0AB39HDQ6"/>
<dbReference type="Pfam" id="PF06434">
    <property type="entry name" value="Aconitase_2_N"/>
    <property type="match status" value="1"/>
</dbReference>
<evidence type="ECO:0000256" key="18">
    <source>
        <dbReference type="PIRSR" id="PIRSR036687-2"/>
    </source>
</evidence>